<dbReference type="PANTHER" id="PTHR46411">
    <property type="entry name" value="FAMILY ATPASE, PUTATIVE-RELATED"/>
    <property type="match status" value="1"/>
</dbReference>
<feature type="non-terminal residue" evidence="3">
    <location>
        <position position="555"/>
    </location>
</feature>
<dbReference type="Pfam" id="PF22942">
    <property type="entry name" value="DUF7025"/>
    <property type="match status" value="1"/>
</dbReference>
<evidence type="ECO:0000313" key="3">
    <source>
        <dbReference type="EMBL" id="KIP01325.1"/>
    </source>
</evidence>
<dbReference type="Proteomes" id="UP000053257">
    <property type="component" value="Unassembled WGS sequence"/>
</dbReference>
<evidence type="ECO:0000259" key="2">
    <source>
        <dbReference type="Pfam" id="PF22942"/>
    </source>
</evidence>
<dbReference type="STRING" id="745531.A0A0C3S1I5"/>
<gene>
    <name evidence="3" type="ORF">PHLGIDRAFT_131296</name>
</gene>
<proteinExistence type="predicted"/>
<feature type="region of interest" description="Disordered" evidence="1">
    <location>
        <begin position="23"/>
        <end position="44"/>
    </location>
</feature>
<protein>
    <recommendedName>
        <fullName evidence="2">DUF7025 domain-containing protein</fullName>
    </recommendedName>
</protein>
<keyword evidence="4" id="KW-1185">Reference proteome</keyword>
<accession>A0A0C3S1I5</accession>
<feature type="domain" description="DUF7025" evidence="2">
    <location>
        <begin position="231"/>
        <end position="349"/>
    </location>
</feature>
<name>A0A0C3S1I5_PHLG1</name>
<dbReference type="HOGENOM" id="CLU_004471_6_3_1"/>
<dbReference type="AlphaFoldDB" id="A0A0C3S1I5"/>
<sequence length="555" mass="62038">MSVRRYLSLRRASAALPTLSEKGAADTELAAHTTPSIRDNETERNASTAALLPGATPLAPPNLKVKRVDHYYSKWSKAWKYRNTGDKVTPEHVPVGAATVNDPWGEFCFVVQVVQGVEVPQHGRQRPFCFVVVRTFPRDKDEAEPTFKVVIKSSYLLHACKDVIQKYPGLSWNADPLDPQMLLTFLPLFEEYRDKLQEKRQRTLEEGYTMSSVGVLIDYLHRDYRSTLATLARMTAHGEISFDLLYAIFVPRSILITTCPTTGEPRAVQLVSATKVVCDTGRGLYDLLCESVDEDDGDGQTNGWPPQPGESTASRARAFGRVCHKIIIPQFQGTVKISELDAYPIKYHPNAAALKEALVVRGRRWAHYRGIHHVQYDGRAVVDQVSLGGCKQIVKYNVSSRIMIDRANFRRLNPNYAMPHIKQESQNTPTRTPPAPGYPNRYSGSNASLPSTVMPPPTRYSVPVGIPGMNTGIPTVMNAESNKLKPAEEELSDEELLLASPVLYGFSLADKIWLEFNVESVSEIEWNEEAFANLVLPLDRKTLLRSLVEAHNSHL</sequence>
<dbReference type="PANTHER" id="PTHR46411:SF3">
    <property type="entry name" value="AAA+ ATPASE DOMAIN-CONTAINING PROTEIN"/>
    <property type="match status" value="1"/>
</dbReference>
<evidence type="ECO:0000256" key="1">
    <source>
        <dbReference type="SAM" id="MobiDB-lite"/>
    </source>
</evidence>
<dbReference type="InterPro" id="IPR054289">
    <property type="entry name" value="DUF7025"/>
</dbReference>
<evidence type="ECO:0000313" key="4">
    <source>
        <dbReference type="Proteomes" id="UP000053257"/>
    </source>
</evidence>
<reference evidence="3 4" key="1">
    <citation type="journal article" date="2014" name="PLoS Genet.">
        <title>Analysis of the Phlebiopsis gigantea genome, transcriptome and secretome provides insight into its pioneer colonization strategies of wood.</title>
        <authorList>
            <person name="Hori C."/>
            <person name="Ishida T."/>
            <person name="Igarashi K."/>
            <person name="Samejima M."/>
            <person name="Suzuki H."/>
            <person name="Master E."/>
            <person name="Ferreira P."/>
            <person name="Ruiz-Duenas F.J."/>
            <person name="Held B."/>
            <person name="Canessa P."/>
            <person name="Larrondo L.F."/>
            <person name="Schmoll M."/>
            <person name="Druzhinina I.S."/>
            <person name="Kubicek C.P."/>
            <person name="Gaskell J.A."/>
            <person name="Kersten P."/>
            <person name="St John F."/>
            <person name="Glasner J."/>
            <person name="Sabat G."/>
            <person name="Splinter BonDurant S."/>
            <person name="Syed K."/>
            <person name="Yadav J."/>
            <person name="Mgbeahuruike A.C."/>
            <person name="Kovalchuk A."/>
            <person name="Asiegbu F.O."/>
            <person name="Lackner G."/>
            <person name="Hoffmeister D."/>
            <person name="Rencoret J."/>
            <person name="Gutierrez A."/>
            <person name="Sun H."/>
            <person name="Lindquist E."/>
            <person name="Barry K."/>
            <person name="Riley R."/>
            <person name="Grigoriev I.V."/>
            <person name="Henrissat B."/>
            <person name="Kues U."/>
            <person name="Berka R.M."/>
            <person name="Martinez A.T."/>
            <person name="Covert S.F."/>
            <person name="Blanchette R.A."/>
            <person name="Cullen D."/>
        </authorList>
    </citation>
    <scope>NUCLEOTIDE SEQUENCE [LARGE SCALE GENOMIC DNA]</scope>
    <source>
        <strain evidence="3 4">11061_1 CR5-6</strain>
    </source>
</reference>
<dbReference type="OrthoDB" id="10042665at2759"/>
<organism evidence="3 4">
    <name type="scientific">Phlebiopsis gigantea (strain 11061_1 CR5-6)</name>
    <name type="common">White-rot fungus</name>
    <name type="synonym">Peniophora gigantea</name>
    <dbReference type="NCBI Taxonomy" id="745531"/>
    <lineage>
        <taxon>Eukaryota</taxon>
        <taxon>Fungi</taxon>
        <taxon>Dikarya</taxon>
        <taxon>Basidiomycota</taxon>
        <taxon>Agaricomycotina</taxon>
        <taxon>Agaricomycetes</taxon>
        <taxon>Polyporales</taxon>
        <taxon>Phanerochaetaceae</taxon>
        <taxon>Phlebiopsis</taxon>
    </lineage>
</organism>
<dbReference type="EMBL" id="KN840819">
    <property type="protein sequence ID" value="KIP01325.1"/>
    <property type="molecule type" value="Genomic_DNA"/>
</dbReference>